<feature type="compositionally biased region" description="Acidic residues" evidence="1">
    <location>
        <begin position="51"/>
        <end position="65"/>
    </location>
</feature>
<feature type="region of interest" description="Disordered" evidence="1">
    <location>
        <begin position="30"/>
        <end position="74"/>
    </location>
</feature>
<name>A0A0K2UCQ5_LEPSM</name>
<evidence type="ECO:0000256" key="1">
    <source>
        <dbReference type="SAM" id="MobiDB-lite"/>
    </source>
</evidence>
<feature type="compositionally biased region" description="Basic residues" evidence="1">
    <location>
        <begin position="30"/>
        <end position="44"/>
    </location>
</feature>
<proteinExistence type="predicted"/>
<sequence>MRVISNPKLIRRILKGTSVRDNHHLSVVVRFKRSNHANQRKKKKEYQTSNDEYDGDDEMTGDEMPSEPNEQNKNVIDVIMSSTWPISEEDSRDVQ</sequence>
<accession>A0A0K2UCQ5</accession>
<reference evidence="2" key="1">
    <citation type="submission" date="2014-05" db="EMBL/GenBank/DDBJ databases">
        <authorList>
            <person name="Chronopoulou M."/>
        </authorList>
    </citation>
    <scope>NUCLEOTIDE SEQUENCE</scope>
    <source>
        <tissue evidence="2">Whole organism</tissue>
    </source>
</reference>
<dbReference type="EMBL" id="HACA01018663">
    <property type="protein sequence ID" value="CDW36024.1"/>
    <property type="molecule type" value="Transcribed_RNA"/>
</dbReference>
<organism evidence="2">
    <name type="scientific">Lepeophtheirus salmonis</name>
    <name type="common">Salmon louse</name>
    <name type="synonym">Caligus salmonis</name>
    <dbReference type="NCBI Taxonomy" id="72036"/>
    <lineage>
        <taxon>Eukaryota</taxon>
        <taxon>Metazoa</taxon>
        <taxon>Ecdysozoa</taxon>
        <taxon>Arthropoda</taxon>
        <taxon>Crustacea</taxon>
        <taxon>Multicrustacea</taxon>
        <taxon>Hexanauplia</taxon>
        <taxon>Copepoda</taxon>
        <taxon>Siphonostomatoida</taxon>
        <taxon>Caligidae</taxon>
        <taxon>Lepeophtheirus</taxon>
    </lineage>
</organism>
<evidence type="ECO:0000313" key="2">
    <source>
        <dbReference type="EMBL" id="CDW36024.1"/>
    </source>
</evidence>
<protein>
    <submittedName>
        <fullName evidence="2">Uncharacterized protein</fullName>
    </submittedName>
</protein>
<dbReference type="AlphaFoldDB" id="A0A0K2UCQ5"/>